<evidence type="ECO:0000313" key="4">
    <source>
        <dbReference type="Proteomes" id="UP001345963"/>
    </source>
</evidence>
<sequence length="184" mass="21023">MLSCWIIALKLLDWLSRTAFGFNMRSAAFFLLMLCCSVGDSRSEVSVPAGDRARTEAHTPGDLSILWDEVQGLKELVLSLKGEEVEKRQELRSVESRLRDGEIVAEQQKQKLDELQVAVGHQIDKLRRTLLTEQSSGLRRKVEELEVQIKGPSLTSFLLKYLERKVFVELQSLLNAHNILERFQ</sequence>
<evidence type="ECO:0000256" key="1">
    <source>
        <dbReference type="SAM" id="Coils"/>
    </source>
</evidence>
<keyword evidence="4" id="KW-1185">Reference proteome</keyword>
<accession>A0ABU7BSB5</accession>
<comment type="caution">
    <text evidence="3">The sequence shown here is derived from an EMBL/GenBank/DDBJ whole genome shotgun (WGS) entry which is preliminary data.</text>
</comment>
<feature type="coiled-coil region" evidence="1">
    <location>
        <begin position="98"/>
        <end position="148"/>
    </location>
</feature>
<gene>
    <name evidence="3" type="ORF">ATANTOWER_009544</name>
</gene>
<organism evidence="3 4">
    <name type="scientific">Ataeniobius toweri</name>
    <dbReference type="NCBI Taxonomy" id="208326"/>
    <lineage>
        <taxon>Eukaryota</taxon>
        <taxon>Metazoa</taxon>
        <taxon>Chordata</taxon>
        <taxon>Craniata</taxon>
        <taxon>Vertebrata</taxon>
        <taxon>Euteleostomi</taxon>
        <taxon>Actinopterygii</taxon>
        <taxon>Neopterygii</taxon>
        <taxon>Teleostei</taxon>
        <taxon>Neoteleostei</taxon>
        <taxon>Acanthomorphata</taxon>
        <taxon>Ovalentaria</taxon>
        <taxon>Atherinomorphae</taxon>
        <taxon>Cyprinodontiformes</taxon>
        <taxon>Goodeidae</taxon>
        <taxon>Ataeniobius</taxon>
    </lineage>
</organism>
<evidence type="ECO:0000256" key="2">
    <source>
        <dbReference type="SAM" id="SignalP"/>
    </source>
</evidence>
<dbReference type="Proteomes" id="UP001345963">
    <property type="component" value="Unassembled WGS sequence"/>
</dbReference>
<dbReference type="EMBL" id="JAHUTI010061182">
    <property type="protein sequence ID" value="MED6252279.1"/>
    <property type="molecule type" value="Genomic_DNA"/>
</dbReference>
<name>A0ABU7BSB5_9TELE</name>
<feature type="signal peptide" evidence="2">
    <location>
        <begin position="1"/>
        <end position="21"/>
    </location>
</feature>
<reference evidence="3 4" key="1">
    <citation type="submission" date="2021-07" db="EMBL/GenBank/DDBJ databases">
        <authorList>
            <person name="Palmer J.M."/>
        </authorList>
    </citation>
    <scope>NUCLEOTIDE SEQUENCE [LARGE SCALE GENOMIC DNA]</scope>
    <source>
        <strain evidence="3 4">AT_MEX2019</strain>
        <tissue evidence="3">Muscle</tissue>
    </source>
</reference>
<feature type="chain" id="PRO_5045962372" evidence="2">
    <location>
        <begin position="22"/>
        <end position="184"/>
    </location>
</feature>
<keyword evidence="1" id="KW-0175">Coiled coil</keyword>
<evidence type="ECO:0000313" key="3">
    <source>
        <dbReference type="EMBL" id="MED6252279.1"/>
    </source>
</evidence>
<proteinExistence type="predicted"/>
<keyword evidence="2" id="KW-0732">Signal</keyword>
<protein>
    <submittedName>
        <fullName evidence="3">Uncharacterized protein</fullName>
    </submittedName>
</protein>